<dbReference type="InterPro" id="IPR017946">
    <property type="entry name" value="PLC-like_Pdiesterase_TIM-brl"/>
</dbReference>
<dbReference type="InterPro" id="IPR030395">
    <property type="entry name" value="GP_PDE_dom"/>
</dbReference>
<feature type="domain" description="GP-PDE" evidence="1">
    <location>
        <begin position="5"/>
        <end position="246"/>
    </location>
</feature>
<evidence type="ECO:0000313" key="2">
    <source>
        <dbReference type="EMBL" id="ADD93504.1"/>
    </source>
</evidence>
<protein>
    <submittedName>
        <fullName evidence="2">Glycerophosphoryl diester phosphodiesterase</fullName>
    </submittedName>
</protein>
<dbReference type="SUPFAM" id="SSF51695">
    <property type="entry name" value="PLC-like phosphodiesterases"/>
    <property type="match status" value="1"/>
</dbReference>
<accession>D6PCQ3</accession>
<name>D6PCQ3_9BACT</name>
<dbReference type="Gene3D" id="3.20.20.190">
    <property type="entry name" value="Phosphatidylinositol (PI) phosphodiesterase"/>
    <property type="match status" value="1"/>
</dbReference>
<proteinExistence type="predicted"/>
<dbReference type="PANTHER" id="PTHR46211">
    <property type="entry name" value="GLYCEROPHOSPHORYL DIESTER PHOSPHODIESTERASE"/>
    <property type="match status" value="1"/>
</dbReference>
<sequence>MIHPSKLVAHRGYQGQYPENTALSLNQAIAAGALFIELDVQFSSDKLPIIYHDTDLQRVSGAPVQVFSTTREKLLTYPACEPSRLGRAFENETISPLETIVDILLANPQVTAFIEIKEESIEHCGRELISTTVQQILQPVAAQTVIMSFDYPLAINARQAGWPLVGVVLKNWVDLSITDVVAAQPDYIFTDHNIIPTDCRLEQIGILSNARLVAYEVATPALANDLLRRGVDMLETFEIEAMLNADLPD</sequence>
<dbReference type="EMBL" id="GU942985">
    <property type="protein sequence ID" value="ADD93504.1"/>
    <property type="molecule type" value="Genomic_DNA"/>
</dbReference>
<dbReference type="GO" id="GO:0008081">
    <property type="term" value="F:phosphoric diester hydrolase activity"/>
    <property type="evidence" value="ECO:0007669"/>
    <property type="project" value="InterPro"/>
</dbReference>
<organism evidence="2">
    <name type="scientific">uncultured marine bacterium MedDCM-OCT-S04-C13</name>
    <dbReference type="NCBI Taxonomy" id="743052"/>
    <lineage>
        <taxon>Bacteria</taxon>
        <taxon>environmental samples</taxon>
    </lineage>
</organism>
<dbReference type="PANTHER" id="PTHR46211:SF1">
    <property type="entry name" value="GLYCEROPHOSPHODIESTER PHOSPHODIESTERASE, CYTOPLASMIC"/>
    <property type="match status" value="1"/>
</dbReference>
<evidence type="ECO:0000259" key="1">
    <source>
        <dbReference type="PROSITE" id="PS51704"/>
    </source>
</evidence>
<dbReference type="PROSITE" id="PS51704">
    <property type="entry name" value="GP_PDE"/>
    <property type="match status" value="1"/>
</dbReference>
<dbReference type="GO" id="GO:0006629">
    <property type="term" value="P:lipid metabolic process"/>
    <property type="evidence" value="ECO:0007669"/>
    <property type="project" value="InterPro"/>
</dbReference>
<dbReference type="AlphaFoldDB" id="D6PCQ3"/>
<dbReference type="Pfam" id="PF03009">
    <property type="entry name" value="GDPD"/>
    <property type="match status" value="1"/>
</dbReference>
<reference evidence="2" key="1">
    <citation type="journal article" date="2010" name="ISME J.">
        <title>Metagenome of the Mediterranean deep chlorophyll maximum studied by direct and fosmid library 454 pyrosequencing.</title>
        <authorList>
            <person name="Ghai R."/>
            <person name="Martin-Cuadrado A.B."/>
            <person name="Molto A.G."/>
            <person name="Heredia I.G."/>
            <person name="Cabrera R."/>
            <person name="Martin J."/>
            <person name="Verdu M."/>
            <person name="Deschamps P."/>
            <person name="Moreira D."/>
            <person name="Lopez-Garcia P."/>
            <person name="Mira A."/>
            <person name="Rodriguez-Valera F."/>
        </authorList>
    </citation>
    <scope>NUCLEOTIDE SEQUENCE</scope>
</reference>